<dbReference type="Pfam" id="PF20016">
    <property type="entry name" value="ThsA_Macro"/>
    <property type="match status" value="1"/>
</dbReference>
<evidence type="ECO:0000313" key="4">
    <source>
        <dbReference type="Proteomes" id="UP000239576"/>
    </source>
</evidence>
<keyword evidence="1" id="KW-0812">Transmembrane</keyword>
<keyword evidence="1" id="KW-0472">Membrane</keyword>
<evidence type="ECO:0000313" key="3">
    <source>
        <dbReference type="EMBL" id="PSB25817.1"/>
    </source>
</evidence>
<proteinExistence type="predicted"/>
<dbReference type="OrthoDB" id="3405809at2"/>
<name>A0A2T1DZ84_9CYAN</name>
<reference evidence="3 4" key="2">
    <citation type="submission" date="2018-03" db="EMBL/GenBank/DDBJ databases">
        <title>The ancient ancestry and fast evolution of plastids.</title>
        <authorList>
            <person name="Moore K.R."/>
            <person name="Magnabosco C."/>
            <person name="Momper L."/>
            <person name="Gold D.A."/>
            <person name="Bosak T."/>
            <person name="Fournier G.P."/>
        </authorList>
    </citation>
    <scope>NUCLEOTIDE SEQUENCE [LARGE SCALE GENOMIC DNA]</scope>
    <source>
        <strain evidence="3 4">ULC18</strain>
    </source>
</reference>
<dbReference type="RefSeq" id="WP_106258552.1">
    <property type="nucleotide sequence ID" value="NZ_CAWNSW010000061.1"/>
</dbReference>
<protein>
    <recommendedName>
        <fullName evidence="2">Thoeris protein ThsA Macro domain-containing protein</fullName>
    </recommendedName>
</protein>
<comment type="caution">
    <text evidence="3">The sequence shown here is derived from an EMBL/GenBank/DDBJ whole genome shotgun (WGS) entry which is preliminary data.</text>
</comment>
<evidence type="ECO:0000259" key="2">
    <source>
        <dbReference type="Pfam" id="PF20016"/>
    </source>
</evidence>
<evidence type="ECO:0000256" key="1">
    <source>
        <dbReference type="SAM" id="Phobius"/>
    </source>
</evidence>
<keyword evidence="1" id="KW-1133">Transmembrane helix</keyword>
<dbReference type="EMBL" id="PVWK01000120">
    <property type="protein sequence ID" value="PSB25817.1"/>
    <property type="molecule type" value="Genomic_DNA"/>
</dbReference>
<dbReference type="Proteomes" id="UP000239576">
    <property type="component" value="Unassembled WGS sequence"/>
</dbReference>
<accession>A0A2T1DZ84</accession>
<organism evidence="3 4">
    <name type="scientific">Stenomitos frigidus ULC18</name>
    <dbReference type="NCBI Taxonomy" id="2107698"/>
    <lineage>
        <taxon>Bacteria</taxon>
        <taxon>Bacillati</taxon>
        <taxon>Cyanobacteriota</taxon>
        <taxon>Cyanophyceae</taxon>
        <taxon>Leptolyngbyales</taxon>
        <taxon>Leptolyngbyaceae</taxon>
        <taxon>Stenomitos</taxon>
    </lineage>
</organism>
<dbReference type="InterPro" id="IPR045535">
    <property type="entry name" value="ThsA_Macro"/>
</dbReference>
<gene>
    <name evidence="3" type="ORF">C7B82_21735</name>
</gene>
<dbReference type="AlphaFoldDB" id="A0A2T1DZ84"/>
<feature type="transmembrane region" description="Helical" evidence="1">
    <location>
        <begin position="21"/>
        <end position="42"/>
    </location>
</feature>
<reference evidence="4" key="1">
    <citation type="submission" date="2018-02" db="EMBL/GenBank/DDBJ databases">
        <authorList>
            <person name="Moore K."/>
            <person name="Momper L."/>
        </authorList>
    </citation>
    <scope>NUCLEOTIDE SEQUENCE [LARGE SCALE GENOMIC DNA]</scope>
    <source>
        <strain evidence="4">ULC18</strain>
    </source>
</reference>
<feature type="domain" description="Thoeris protein ThsA Macro" evidence="2">
    <location>
        <begin position="86"/>
        <end position="273"/>
    </location>
</feature>
<sequence length="290" mass="32691">MNSQGLFKRITITLRKQPLKVFTYAFVVYATIWTILEPLIGIVPNASRYFSGEIKFISLILISVLIGAYRSAIPQEANLKYGNSNIKIVFGDLFSFDGIKVIPVSRFFHETQVIPASLQGKLIQKFAQSGEGSKGFETYEKIIADSLHTESFQEVFRDETQQNERFYPLGTTVLLSLDGQPYILFSLTETELKGYIPGDNCNALKMWIALEAFWKKARIYARGNPINIPLIGSGVTGIRLDSIHLLELNLLAIANSLEEGGKITTEEIRIILHSKYLEDIDLSKFQDIWG</sequence>
<keyword evidence="4" id="KW-1185">Reference proteome</keyword>
<feature type="transmembrane region" description="Helical" evidence="1">
    <location>
        <begin position="54"/>
        <end position="73"/>
    </location>
</feature>